<evidence type="ECO:0008006" key="9">
    <source>
        <dbReference type="Google" id="ProtNLM"/>
    </source>
</evidence>
<dbReference type="Proteomes" id="UP000799772">
    <property type="component" value="Unassembled WGS sequence"/>
</dbReference>
<dbReference type="PANTHER" id="PTHR11785">
    <property type="entry name" value="AMINO ACID TRANSPORTER"/>
    <property type="match status" value="1"/>
</dbReference>
<accession>A0A9P4IDA0</accession>
<feature type="transmembrane region" description="Helical" evidence="6">
    <location>
        <begin position="457"/>
        <end position="477"/>
    </location>
</feature>
<dbReference type="PANTHER" id="PTHR11785:SF382">
    <property type="entry name" value="LOW-AFFINITY METHIONINE PERMEASE"/>
    <property type="match status" value="1"/>
</dbReference>
<comment type="subcellular location">
    <subcellularLocation>
        <location evidence="1">Membrane</location>
        <topology evidence="1">Multi-pass membrane protein</topology>
    </subcellularLocation>
</comment>
<dbReference type="OrthoDB" id="5982228at2759"/>
<feature type="compositionally biased region" description="Polar residues" evidence="5">
    <location>
        <begin position="1"/>
        <end position="17"/>
    </location>
</feature>
<proteinExistence type="predicted"/>
<evidence type="ECO:0000256" key="4">
    <source>
        <dbReference type="ARBA" id="ARBA00023136"/>
    </source>
</evidence>
<feature type="transmembrane region" description="Helical" evidence="6">
    <location>
        <begin position="428"/>
        <end position="445"/>
    </location>
</feature>
<feature type="transmembrane region" description="Helical" evidence="6">
    <location>
        <begin position="380"/>
        <end position="398"/>
    </location>
</feature>
<keyword evidence="3 6" id="KW-1133">Transmembrane helix</keyword>
<sequence>MEVPQNNTGTGRSTNPPFTDVSGGAGSQSWNTAISGPGTQGSKSSSQKPLRPYVEPLTGSTPTQSGDDDFSKELFPPDHVTEVTAFTESTVVPRRNLGFLQTTSLMLNGSLGGGFFFTTPGFVLALVPSKRICIVLWIVGGIYTYLGATIFAEYGTALPYNGGALVYFDEVFHRPRMLATVIFSVWWILFATTEGNCKGIAQTILSLANGQSSFEPSLGLLNFTAVVIQTVVCLILFFARRLVFAFNTIIALFKIILMVFIFVAGMVHASRGSNSGFKDFNKEYPGYSNSQALTAMVYIILCYQGWDNANYVTGEVHRTKQTLKWARITSISIIGVLNTLATLAFYSVADFATVTNADGQANSALQWAQIVFGSSRGMNIATGIASFGTLVFITYTTAKVKQAIAWQRIIPFSNFFGRQDPYFDSPGGGLFLHWIISVIAILALGDMGSESRLFFSGIYSWGYQVMFVFLGIGLLRLEYRMRLYDDNWRPSYLKNKFVLIFVAAIFVGINIVILVITALPNDPGQVACFYWPVAIAGTVVFSVMYWGILRVFQPDNSKHRKALASRVGFEVNVYELGDEVPDDMRFAMYEAGLDGSKRRVQYKVSGPISRCLSIIQSVKNSLLRFLAY</sequence>
<evidence type="ECO:0000313" key="7">
    <source>
        <dbReference type="EMBL" id="KAF2099470.1"/>
    </source>
</evidence>
<gene>
    <name evidence="7" type="ORF">NA57DRAFT_55435</name>
</gene>
<dbReference type="EMBL" id="ML978125">
    <property type="protein sequence ID" value="KAF2099470.1"/>
    <property type="molecule type" value="Genomic_DNA"/>
</dbReference>
<feature type="transmembrane region" description="Helical" evidence="6">
    <location>
        <begin position="134"/>
        <end position="157"/>
    </location>
</feature>
<comment type="caution">
    <text evidence="7">The sequence shown here is derived from an EMBL/GenBank/DDBJ whole genome shotgun (WGS) entry which is preliminary data.</text>
</comment>
<evidence type="ECO:0000256" key="6">
    <source>
        <dbReference type="SAM" id="Phobius"/>
    </source>
</evidence>
<evidence type="ECO:0000256" key="2">
    <source>
        <dbReference type="ARBA" id="ARBA00022692"/>
    </source>
</evidence>
<dbReference type="AlphaFoldDB" id="A0A9P4IDA0"/>
<feature type="transmembrane region" description="Helical" evidence="6">
    <location>
        <begin position="105"/>
        <end position="127"/>
    </location>
</feature>
<protein>
    <recommendedName>
        <fullName evidence="9">Amino acid transporter</fullName>
    </recommendedName>
</protein>
<dbReference type="Gene3D" id="1.20.1740.10">
    <property type="entry name" value="Amino acid/polyamine transporter I"/>
    <property type="match status" value="1"/>
</dbReference>
<organism evidence="7 8">
    <name type="scientific">Rhizodiscina lignyota</name>
    <dbReference type="NCBI Taxonomy" id="1504668"/>
    <lineage>
        <taxon>Eukaryota</taxon>
        <taxon>Fungi</taxon>
        <taxon>Dikarya</taxon>
        <taxon>Ascomycota</taxon>
        <taxon>Pezizomycotina</taxon>
        <taxon>Dothideomycetes</taxon>
        <taxon>Pleosporomycetidae</taxon>
        <taxon>Aulographales</taxon>
        <taxon>Rhizodiscinaceae</taxon>
        <taxon>Rhizodiscina</taxon>
    </lineage>
</organism>
<feature type="transmembrane region" description="Helical" evidence="6">
    <location>
        <begin position="244"/>
        <end position="267"/>
    </location>
</feature>
<dbReference type="InterPro" id="IPR002293">
    <property type="entry name" value="AA/rel_permease1"/>
</dbReference>
<reference evidence="7" key="1">
    <citation type="journal article" date="2020" name="Stud. Mycol.">
        <title>101 Dothideomycetes genomes: a test case for predicting lifestyles and emergence of pathogens.</title>
        <authorList>
            <person name="Haridas S."/>
            <person name="Albert R."/>
            <person name="Binder M."/>
            <person name="Bloem J."/>
            <person name="Labutti K."/>
            <person name="Salamov A."/>
            <person name="Andreopoulos B."/>
            <person name="Baker S."/>
            <person name="Barry K."/>
            <person name="Bills G."/>
            <person name="Bluhm B."/>
            <person name="Cannon C."/>
            <person name="Castanera R."/>
            <person name="Culley D."/>
            <person name="Daum C."/>
            <person name="Ezra D."/>
            <person name="Gonzalez J."/>
            <person name="Henrissat B."/>
            <person name="Kuo A."/>
            <person name="Liang C."/>
            <person name="Lipzen A."/>
            <person name="Lutzoni F."/>
            <person name="Magnuson J."/>
            <person name="Mondo S."/>
            <person name="Nolan M."/>
            <person name="Ohm R."/>
            <person name="Pangilinan J."/>
            <person name="Park H.-J."/>
            <person name="Ramirez L."/>
            <person name="Alfaro M."/>
            <person name="Sun H."/>
            <person name="Tritt A."/>
            <person name="Yoshinaga Y."/>
            <person name="Zwiers L.-H."/>
            <person name="Turgeon B."/>
            <person name="Goodwin S."/>
            <person name="Spatafora J."/>
            <person name="Crous P."/>
            <person name="Grigoriev I."/>
        </authorList>
    </citation>
    <scope>NUCLEOTIDE SEQUENCE</scope>
    <source>
        <strain evidence="7">CBS 133067</strain>
    </source>
</reference>
<feature type="transmembrane region" description="Helical" evidence="6">
    <location>
        <begin position="218"/>
        <end position="238"/>
    </location>
</feature>
<feature type="transmembrane region" description="Helical" evidence="6">
    <location>
        <begin position="497"/>
        <end position="517"/>
    </location>
</feature>
<dbReference type="Pfam" id="PF13520">
    <property type="entry name" value="AA_permease_2"/>
    <property type="match status" value="1"/>
</dbReference>
<evidence type="ECO:0000256" key="5">
    <source>
        <dbReference type="SAM" id="MobiDB-lite"/>
    </source>
</evidence>
<evidence type="ECO:0000313" key="8">
    <source>
        <dbReference type="Proteomes" id="UP000799772"/>
    </source>
</evidence>
<dbReference type="InterPro" id="IPR050598">
    <property type="entry name" value="AminoAcid_Transporter"/>
</dbReference>
<keyword evidence="8" id="KW-1185">Reference proteome</keyword>
<name>A0A9P4IDA0_9PEZI</name>
<dbReference type="GO" id="GO:0016020">
    <property type="term" value="C:membrane"/>
    <property type="evidence" value="ECO:0007669"/>
    <property type="project" value="UniProtKB-SubCell"/>
</dbReference>
<evidence type="ECO:0000256" key="1">
    <source>
        <dbReference type="ARBA" id="ARBA00004141"/>
    </source>
</evidence>
<dbReference type="GO" id="GO:0015179">
    <property type="term" value="F:L-amino acid transmembrane transporter activity"/>
    <property type="evidence" value="ECO:0007669"/>
    <property type="project" value="TreeGrafter"/>
</dbReference>
<keyword evidence="2 6" id="KW-0812">Transmembrane</keyword>
<evidence type="ECO:0000256" key="3">
    <source>
        <dbReference type="ARBA" id="ARBA00022989"/>
    </source>
</evidence>
<feature type="transmembrane region" description="Helical" evidence="6">
    <location>
        <begin position="328"/>
        <end position="349"/>
    </location>
</feature>
<keyword evidence="4 6" id="KW-0472">Membrane</keyword>
<feature type="region of interest" description="Disordered" evidence="5">
    <location>
        <begin position="1"/>
        <end position="72"/>
    </location>
</feature>
<feature type="transmembrane region" description="Helical" evidence="6">
    <location>
        <begin position="529"/>
        <end position="552"/>
    </location>
</feature>